<organism evidence="2 3">
    <name type="scientific">Phrynosoma platyrhinos</name>
    <name type="common">Desert horned lizard</name>
    <dbReference type="NCBI Taxonomy" id="52577"/>
    <lineage>
        <taxon>Eukaryota</taxon>
        <taxon>Metazoa</taxon>
        <taxon>Chordata</taxon>
        <taxon>Craniata</taxon>
        <taxon>Vertebrata</taxon>
        <taxon>Euteleostomi</taxon>
        <taxon>Lepidosauria</taxon>
        <taxon>Squamata</taxon>
        <taxon>Bifurcata</taxon>
        <taxon>Unidentata</taxon>
        <taxon>Episquamata</taxon>
        <taxon>Toxicofera</taxon>
        <taxon>Iguania</taxon>
        <taxon>Phrynosomatidae</taxon>
        <taxon>Phrynosomatinae</taxon>
        <taxon>Phrynosoma</taxon>
    </lineage>
</organism>
<feature type="region of interest" description="Disordered" evidence="1">
    <location>
        <begin position="201"/>
        <end position="221"/>
    </location>
</feature>
<dbReference type="Gene3D" id="1.20.58.90">
    <property type="match status" value="1"/>
</dbReference>
<name>A0ABQ7TE39_PHRPL</name>
<keyword evidence="3" id="KW-1185">Reference proteome</keyword>
<feature type="compositionally biased region" description="Low complexity" evidence="1">
    <location>
        <begin position="212"/>
        <end position="221"/>
    </location>
</feature>
<evidence type="ECO:0000256" key="1">
    <source>
        <dbReference type="SAM" id="MobiDB-lite"/>
    </source>
</evidence>
<dbReference type="InterPro" id="IPR036126">
    <property type="entry name" value="TBCA_sf"/>
</dbReference>
<sequence>MAKEKVMYEKEAKQLEEKIEKMKTEDPDDYSIKKQVEEIPSLGPSSAVPSMLPSVADAVIESGQPTLADVLQLMKRAIGLTQQCAAPSPLTQPTVADLYEFIQQMLAPGQACRLAVMDDGAGRSILTQMQSDQAPIRSDPSTGQMVMSETPPQAASSAISNSSIASGSWPVVVWAPVIQMGGLANQDIGVVSKPSAASSQARDAVESEGSELAVSASGASQAQVLSDVVEQLPENEKELEETDEYKDAFSVLESIKLDA</sequence>
<evidence type="ECO:0000313" key="2">
    <source>
        <dbReference type="EMBL" id="KAH0628006.1"/>
    </source>
</evidence>
<feature type="compositionally biased region" description="Polar residues" evidence="1">
    <location>
        <begin position="131"/>
        <end position="153"/>
    </location>
</feature>
<accession>A0ABQ7TE39</accession>
<dbReference type="SUPFAM" id="SSF46988">
    <property type="entry name" value="Tubulin chaperone cofactor A"/>
    <property type="match status" value="1"/>
</dbReference>
<evidence type="ECO:0000313" key="3">
    <source>
        <dbReference type="Proteomes" id="UP000826234"/>
    </source>
</evidence>
<dbReference type="Proteomes" id="UP000826234">
    <property type="component" value="Unassembled WGS sequence"/>
</dbReference>
<dbReference type="EMBL" id="JAIPUX010000439">
    <property type="protein sequence ID" value="KAH0628006.1"/>
    <property type="molecule type" value="Genomic_DNA"/>
</dbReference>
<comment type="caution">
    <text evidence="2">The sequence shown here is derived from an EMBL/GenBank/DDBJ whole genome shotgun (WGS) entry which is preliminary data.</text>
</comment>
<proteinExistence type="predicted"/>
<gene>
    <name evidence="2" type="ORF">JD844_008650</name>
</gene>
<feature type="region of interest" description="Disordered" evidence="1">
    <location>
        <begin position="131"/>
        <end position="159"/>
    </location>
</feature>
<protein>
    <submittedName>
        <fullName evidence="2">Uncharacterized protein</fullName>
    </submittedName>
</protein>
<reference evidence="2 3" key="1">
    <citation type="journal article" date="2022" name="Gigascience">
        <title>A chromosome-level genome assembly and annotation of the desert horned lizard, Phrynosoma platyrhinos, provides insight into chromosomal rearrangements among reptiles.</title>
        <authorList>
            <person name="Koochekian N."/>
            <person name="Ascanio A."/>
            <person name="Farleigh K."/>
            <person name="Card D.C."/>
            <person name="Schield D.R."/>
            <person name="Castoe T.A."/>
            <person name="Jezkova T."/>
        </authorList>
    </citation>
    <scope>NUCLEOTIDE SEQUENCE [LARGE SCALE GENOMIC DNA]</scope>
    <source>
        <strain evidence="2">NK-2021</strain>
    </source>
</reference>